<comment type="caution">
    <text evidence="2">The sequence shown here is derived from an EMBL/GenBank/DDBJ whole genome shotgun (WGS) entry which is preliminary data.</text>
</comment>
<dbReference type="AlphaFoldDB" id="A0A5B7FMY9"/>
<proteinExistence type="predicted"/>
<name>A0A5B7FMY9_PORTR</name>
<gene>
    <name evidence="2" type="ORF">E2C01_041580</name>
</gene>
<dbReference type="Proteomes" id="UP000324222">
    <property type="component" value="Unassembled WGS sequence"/>
</dbReference>
<sequence>MVVVHSSPPNRTSDHHPNATIGTRQHTASLRVVTQHGGDERKTRKMQPDLNQLHFTLEQQTHCSTLSRPN</sequence>
<organism evidence="2 3">
    <name type="scientific">Portunus trituberculatus</name>
    <name type="common">Swimming crab</name>
    <name type="synonym">Neptunus trituberculatus</name>
    <dbReference type="NCBI Taxonomy" id="210409"/>
    <lineage>
        <taxon>Eukaryota</taxon>
        <taxon>Metazoa</taxon>
        <taxon>Ecdysozoa</taxon>
        <taxon>Arthropoda</taxon>
        <taxon>Crustacea</taxon>
        <taxon>Multicrustacea</taxon>
        <taxon>Malacostraca</taxon>
        <taxon>Eumalacostraca</taxon>
        <taxon>Eucarida</taxon>
        <taxon>Decapoda</taxon>
        <taxon>Pleocyemata</taxon>
        <taxon>Brachyura</taxon>
        <taxon>Eubrachyura</taxon>
        <taxon>Portunoidea</taxon>
        <taxon>Portunidae</taxon>
        <taxon>Portuninae</taxon>
        <taxon>Portunus</taxon>
    </lineage>
</organism>
<feature type="region of interest" description="Disordered" evidence="1">
    <location>
        <begin position="1"/>
        <end position="26"/>
    </location>
</feature>
<accession>A0A5B7FMY9</accession>
<evidence type="ECO:0000256" key="1">
    <source>
        <dbReference type="SAM" id="MobiDB-lite"/>
    </source>
</evidence>
<keyword evidence="3" id="KW-1185">Reference proteome</keyword>
<reference evidence="2 3" key="1">
    <citation type="submission" date="2019-05" db="EMBL/GenBank/DDBJ databases">
        <title>Another draft genome of Portunus trituberculatus and its Hox gene families provides insights of decapod evolution.</title>
        <authorList>
            <person name="Jeong J.-H."/>
            <person name="Song I."/>
            <person name="Kim S."/>
            <person name="Choi T."/>
            <person name="Kim D."/>
            <person name="Ryu S."/>
            <person name="Kim W."/>
        </authorList>
    </citation>
    <scope>NUCLEOTIDE SEQUENCE [LARGE SCALE GENOMIC DNA]</scope>
    <source>
        <tissue evidence="2">Muscle</tissue>
    </source>
</reference>
<protein>
    <submittedName>
        <fullName evidence="2">Uncharacterized protein</fullName>
    </submittedName>
</protein>
<dbReference type="EMBL" id="VSRR010007937">
    <property type="protein sequence ID" value="MPC47822.1"/>
    <property type="molecule type" value="Genomic_DNA"/>
</dbReference>
<evidence type="ECO:0000313" key="3">
    <source>
        <dbReference type="Proteomes" id="UP000324222"/>
    </source>
</evidence>
<evidence type="ECO:0000313" key="2">
    <source>
        <dbReference type="EMBL" id="MPC47822.1"/>
    </source>
</evidence>